<keyword evidence="3" id="KW-0548">Nucleotidyltransferase</keyword>
<proteinExistence type="predicted"/>
<evidence type="ECO:0000256" key="2">
    <source>
        <dbReference type="ARBA" id="ARBA00022679"/>
    </source>
</evidence>
<keyword evidence="1 6" id="KW-0696">RNA-directed RNA polymerase</keyword>
<dbReference type="GO" id="GO:0003723">
    <property type="term" value="F:RNA binding"/>
    <property type="evidence" value="ECO:0007669"/>
    <property type="project" value="InterPro"/>
</dbReference>
<dbReference type="GO" id="GO:0003968">
    <property type="term" value="F:RNA-directed RNA polymerase activity"/>
    <property type="evidence" value="ECO:0007669"/>
    <property type="project" value="UniProtKB-KW"/>
</dbReference>
<dbReference type="InterPro" id="IPR001205">
    <property type="entry name" value="RNA-dir_pol_C"/>
</dbReference>
<evidence type="ECO:0000313" key="6">
    <source>
        <dbReference type="EMBL" id="AIY31292.1"/>
    </source>
</evidence>
<sequence length="379" mass="43454">MKKSTNSGSPYFTKRRAVVDKTVPLDLDIRQPEVVQQLVDSQWLSCAVLGWRGQEGGPTDEDVKQRVVWMFPFGINVCELQFYQPAIELAQRFNLVPAWVGMESVDRCITKLFDTKGKKDLVICTDFSKFDQHFNPHMQDCAKAIIGHLLNGTSSSRNWLENVFPVKYMIPLAYDYGKIRYGQHGMGSGSGGTNFDETLTHRALQYEAAQAAGQKLNPYSQCLGDDGILSYPGITAKEVMQSYSAHGQDMNLEKQYESTQDCTYLRRWHHTNYRVDGVCVGVYSTYRALGRLCEQERFYDPEVWGPKMVALRQLSIIENCKYHPLRDEFAEFCMKGDKYRLGIDIPGFLDNIQHFAEEAIDLMPDFREFFTERVVLTVF</sequence>
<evidence type="ECO:0000259" key="5">
    <source>
        <dbReference type="Pfam" id="PF00680"/>
    </source>
</evidence>
<organism evidence="6">
    <name type="scientific">Dromedary picobirnavirus</name>
    <dbReference type="NCBI Taxonomy" id="1574421"/>
    <lineage>
        <taxon>Viruses</taxon>
        <taxon>Riboviria</taxon>
        <taxon>Orthornavirae</taxon>
        <taxon>Pisuviricota</taxon>
        <taxon>Duplopiviricetes</taxon>
        <taxon>Durnavirales</taxon>
        <taxon>Picobirnaviridae</taxon>
        <taxon>Orthopicobirnavirus</taxon>
    </lineage>
</organism>
<name>A0A0A1EIU1_9VIRU</name>
<dbReference type="CDD" id="cd23185">
    <property type="entry name" value="dsRNAv_Picobirnaviridae_RdRp"/>
    <property type="match status" value="1"/>
</dbReference>
<feature type="domain" description="RNA-directed RNA polymerase C-terminal" evidence="5">
    <location>
        <begin position="61"/>
        <end position="265"/>
    </location>
</feature>
<dbReference type="SUPFAM" id="SSF56672">
    <property type="entry name" value="DNA/RNA polymerases"/>
    <property type="match status" value="1"/>
</dbReference>
<keyword evidence="4" id="KW-0693">Viral RNA replication</keyword>
<protein>
    <submittedName>
        <fullName evidence="6">Putative RNA-dependent RNA polymerase</fullName>
    </submittedName>
</protein>
<accession>A0A0A1EIU1</accession>
<dbReference type="InterPro" id="IPR043502">
    <property type="entry name" value="DNA/RNA_pol_sf"/>
</dbReference>
<dbReference type="GO" id="GO:0006351">
    <property type="term" value="P:DNA-templated transcription"/>
    <property type="evidence" value="ECO:0007669"/>
    <property type="project" value="InterPro"/>
</dbReference>
<reference evidence="6" key="1">
    <citation type="journal article" date="2014" name="Virology">
        <title>Metagenomic analysis of viromes of dromedary camel fecal samples reveals large number and high diversity of circoviruses and picobirnaviruses.</title>
        <authorList>
            <person name="Woo P.C.Y."/>
            <person name="Lau S.K.P."/>
            <person name="Teng J.L.L."/>
            <person name="Tsang A.K.L."/>
            <person name="Joseph M."/>
            <person name="Wong E.Y.M."/>
            <person name="Tang Y."/>
            <person name="Sivakumar S."/>
            <person name="Bai R."/>
            <person name="Wernery R."/>
            <person name="Wernery U."/>
            <person name="Yuen K.-Y."/>
        </authorList>
    </citation>
    <scope>NUCLEOTIDE SEQUENCE</scope>
    <source>
        <strain evidence="6">C4816</strain>
    </source>
</reference>
<dbReference type="EMBL" id="KM573806">
    <property type="protein sequence ID" value="AIY31292.1"/>
    <property type="molecule type" value="Genomic_RNA"/>
</dbReference>
<evidence type="ECO:0000256" key="1">
    <source>
        <dbReference type="ARBA" id="ARBA00022484"/>
    </source>
</evidence>
<gene>
    <name evidence="6" type="primary">RdRp</name>
</gene>
<keyword evidence="2" id="KW-0808">Transferase</keyword>
<evidence type="ECO:0000256" key="3">
    <source>
        <dbReference type="ARBA" id="ARBA00022695"/>
    </source>
</evidence>
<evidence type="ECO:0000256" key="4">
    <source>
        <dbReference type="ARBA" id="ARBA00022953"/>
    </source>
</evidence>
<dbReference type="Pfam" id="PF00680">
    <property type="entry name" value="RdRP_1"/>
    <property type="match status" value="1"/>
</dbReference>